<proteinExistence type="predicted"/>
<keyword evidence="2" id="KW-1185">Reference proteome</keyword>
<gene>
    <name evidence="1" type="ORF">TO73_0039</name>
</gene>
<reference evidence="2" key="1">
    <citation type="journal article" date="2015" name="PLoS ONE">
        <title>Complete Genome Sequence of Thermus aquaticus Y51MC23.</title>
        <authorList>
            <person name="Brumm P.J."/>
            <person name="Monsma S."/>
            <person name="Keough B."/>
            <person name="Jasinovica S."/>
            <person name="Ferguson E."/>
            <person name="Schoenfeld T."/>
            <person name="Lodes M."/>
            <person name="Mead D.A."/>
        </authorList>
    </citation>
    <scope>NUCLEOTIDE SEQUENCE [LARGE SCALE GENOMIC DNA]</scope>
    <source>
        <strain evidence="2">BAA-2747 / Y51MC23</strain>
    </source>
</reference>
<dbReference type="RefSeq" id="WP_003048991.1">
    <property type="nucleotide sequence ID" value="NZ_CP010822.1"/>
</dbReference>
<organism evidence="1 2">
    <name type="scientific">Thermus aquaticus (strain ATCC BAA-2747 / Y51MC23)</name>
    <dbReference type="NCBI Taxonomy" id="498848"/>
    <lineage>
        <taxon>Bacteria</taxon>
        <taxon>Thermotogati</taxon>
        <taxon>Deinococcota</taxon>
        <taxon>Deinococci</taxon>
        <taxon>Thermales</taxon>
        <taxon>Thermaceae</taxon>
        <taxon>Thermus</taxon>
    </lineage>
</organism>
<name>A0ABM5VJ96_THEA5</name>
<sequence length="58" mass="6644">MRGAFDGKRLHLFLEEPREGVMAEVLGMPRPLRVRGGVWREGRLLLDLGKGEAWARWA</sequence>
<protein>
    <submittedName>
        <fullName evidence="1">Uncharacterized protein</fullName>
    </submittedName>
</protein>
<accession>A0ABM5VJ96</accession>
<dbReference type="Proteomes" id="UP000058660">
    <property type="component" value="Chromosome"/>
</dbReference>
<dbReference type="EMBL" id="CP010822">
    <property type="protein sequence ID" value="ALJ89920.1"/>
    <property type="molecule type" value="Genomic_DNA"/>
</dbReference>
<evidence type="ECO:0000313" key="2">
    <source>
        <dbReference type="Proteomes" id="UP000058660"/>
    </source>
</evidence>
<evidence type="ECO:0000313" key="1">
    <source>
        <dbReference type="EMBL" id="ALJ89920.1"/>
    </source>
</evidence>